<evidence type="ECO:0000259" key="4">
    <source>
        <dbReference type="PROSITE" id="PS50118"/>
    </source>
</evidence>
<dbReference type="SUPFAM" id="SSF47095">
    <property type="entry name" value="HMG-box"/>
    <property type="match status" value="1"/>
</dbReference>
<keyword evidence="1" id="KW-0862">Zinc</keyword>
<feature type="compositionally biased region" description="Polar residues" evidence="3">
    <location>
        <begin position="463"/>
        <end position="488"/>
    </location>
</feature>
<dbReference type="PROSITE" id="PS50118">
    <property type="entry name" value="HMG_BOX_2"/>
    <property type="match status" value="1"/>
</dbReference>
<dbReference type="InterPro" id="IPR013087">
    <property type="entry name" value="Znf_C2H2_type"/>
</dbReference>
<evidence type="ECO:0000256" key="3">
    <source>
        <dbReference type="SAM" id="MobiDB-lite"/>
    </source>
</evidence>
<dbReference type="InterPro" id="IPR036910">
    <property type="entry name" value="HMG_box_dom_sf"/>
</dbReference>
<dbReference type="SMART" id="SM00398">
    <property type="entry name" value="HMG"/>
    <property type="match status" value="1"/>
</dbReference>
<keyword evidence="2" id="KW-0539">Nucleus</keyword>
<feature type="region of interest" description="Disordered" evidence="3">
    <location>
        <begin position="173"/>
        <end position="211"/>
    </location>
</feature>
<dbReference type="PANTHER" id="PTHR46584">
    <property type="entry name" value="HMG DOMAIN-CONTAINING PROTEIN 4"/>
    <property type="match status" value="1"/>
</dbReference>
<dbReference type="InterPro" id="IPR009071">
    <property type="entry name" value="HMG_box_dom"/>
</dbReference>
<dbReference type="GO" id="GO:0005634">
    <property type="term" value="C:nucleus"/>
    <property type="evidence" value="ECO:0007669"/>
    <property type="project" value="UniProtKB-UniRule"/>
</dbReference>
<keyword evidence="2" id="KW-0238">DNA-binding</keyword>
<dbReference type="InterPro" id="IPR036236">
    <property type="entry name" value="Znf_C2H2_sf"/>
</dbReference>
<dbReference type="Proteomes" id="UP000887561">
    <property type="component" value="Unplaced"/>
</dbReference>
<dbReference type="Gene3D" id="3.30.160.60">
    <property type="entry name" value="Classic Zinc Finger"/>
    <property type="match status" value="1"/>
</dbReference>
<proteinExistence type="predicted"/>
<feature type="DNA-binding region" description="HMG box" evidence="2">
    <location>
        <begin position="215"/>
        <end position="286"/>
    </location>
</feature>
<reference evidence="7" key="1">
    <citation type="submission" date="2022-11" db="UniProtKB">
        <authorList>
            <consortium name="WormBaseParasite"/>
        </authorList>
    </citation>
    <scope>IDENTIFICATION</scope>
</reference>
<dbReference type="SUPFAM" id="SSF57667">
    <property type="entry name" value="beta-beta-alpha zinc fingers"/>
    <property type="match status" value="1"/>
</dbReference>
<dbReference type="AlphaFoldDB" id="A0A915LDS9"/>
<accession>A0A915LDS9</accession>
<sequence length="574" mass="63855">MSYFIFEDLLDFLFYRELSTETNRIFSSNHSRLIEYASQLPHSSGLNVGEEDINYDKTKHMEVDLDGGEEVIEDGQVDELDERFSYDRQLVTADSFSLNRNVTDVNRSSQMENSLSLANNLSGSKAPSTNTTNISWQMHDNSIGGQFKSIPGTANIKQEASINSFTEPAITSRSFTFPSNSPPDIVSSNNFRSGRSSSNAKNNNNSWLATQPKLNAKSKSGYILFSAEVRKRIMNENPLAGFGEVSKIVGIEWKRLSDEDKRDYESRAQFIAAERAKAELLTPNSKLPQPGQIRIYCCRWQQCDFQFDTQDGLYEHIRTSHTSKLDNDTQFACLWNSCLKYRKEGKPFPSLPRLNRHLKEKHLASAMRLVFPNQRAKNFFVYTPVKQEISSFPSTSNGGSHHYTKGGHNNNLNETHGHFVHYPYGDVPANPVACEVATPLSFGTDNNSLSHLGSIKRRGNGGQHQSHNVTGTSIQNMPVTSSTVSTPRAGSTSALLNGALLSPSYIPPGQQAIIVNGVTVYIPSNAQTIILPPGYTGPQQQHQIVVHTQSTQQHYTQQIAQPASSTQSYSNTNV</sequence>
<dbReference type="Pfam" id="PF00505">
    <property type="entry name" value="HMG_box"/>
    <property type="match status" value="1"/>
</dbReference>
<evidence type="ECO:0000256" key="2">
    <source>
        <dbReference type="PROSITE-ProRule" id="PRU00267"/>
    </source>
</evidence>
<dbReference type="PANTHER" id="PTHR46584:SF1">
    <property type="entry name" value="HMG DOMAIN-CONTAINING PROTEIN 4"/>
    <property type="match status" value="1"/>
</dbReference>
<dbReference type="InterPro" id="IPR042477">
    <property type="entry name" value="HMGXB4"/>
</dbReference>
<dbReference type="PROSITE" id="PS00028">
    <property type="entry name" value="ZINC_FINGER_C2H2_1"/>
    <property type="match status" value="1"/>
</dbReference>
<dbReference type="GO" id="GO:0008270">
    <property type="term" value="F:zinc ion binding"/>
    <property type="evidence" value="ECO:0007669"/>
    <property type="project" value="UniProtKB-KW"/>
</dbReference>
<dbReference type="SMART" id="SM00355">
    <property type="entry name" value="ZnF_C2H2"/>
    <property type="match status" value="2"/>
</dbReference>
<evidence type="ECO:0000259" key="5">
    <source>
        <dbReference type="PROSITE" id="PS50157"/>
    </source>
</evidence>
<keyword evidence="6" id="KW-1185">Reference proteome</keyword>
<feature type="domain" description="C2H2-type" evidence="5">
    <location>
        <begin position="296"/>
        <end position="326"/>
    </location>
</feature>
<dbReference type="PROSITE" id="PS50157">
    <property type="entry name" value="ZINC_FINGER_C2H2_2"/>
    <property type="match status" value="1"/>
</dbReference>
<name>A0A915LDS9_MELJA</name>
<dbReference type="Gene3D" id="1.10.30.10">
    <property type="entry name" value="High mobility group box domain"/>
    <property type="match status" value="1"/>
</dbReference>
<keyword evidence="1" id="KW-0863">Zinc-finger</keyword>
<evidence type="ECO:0000313" key="7">
    <source>
        <dbReference type="WBParaSite" id="scaffold1058_cov270.g2333"/>
    </source>
</evidence>
<keyword evidence="1" id="KW-0479">Metal-binding</keyword>
<feature type="region of interest" description="Disordered" evidence="3">
    <location>
        <begin position="457"/>
        <end position="488"/>
    </location>
</feature>
<dbReference type="GO" id="GO:0003677">
    <property type="term" value="F:DNA binding"/>
    <property type="evidence" value="ECO:0007669"/>
    <property type="project" value="UniProtKB-UniRule"/>
</dbReference>
<evidence type="ECO:0000256" key="1">
    <source>
        <dbReference type="PROSITE-ProRule" id="PRU00042"/>
    </source>
</evidence>
<organism evidence="6 7">
    <name type="scientific">Meloidogyne javanica</name>
    <name type="common">Root-knot nematode worm</name>
    <dbReference type="NCBI Taxonomy" id="6303"/>
    <lineage>
        <taxon>Eukaryota</taxon>
        <taxon>Metazoa</taxon>
        <taxon>Ecdysozoa</taxon>
        <taxon>Nematoda</taxon>
        <taxon>Chromadorea</taxon>
        <taxon>Rhabditida</taxon>
        <taxon>Tylenchina</taxon>
        <taxon>Tylenchomorpha</taxon>
        <taxon>Tylenchoidea</taxon>
        <taxon>Meloidogynidae</taxon>
        <taxon>Meloidogyninae</taxon>
        <taxon>Meloidogyne</taxon>
        <taxon>Meloidogyne incognita group</taxon>
    </lineage>
</organism>
<feature type="domain" description="HMG box" evidence="4">
    <location>
        <begin position="215"/>
        <end position="286"/>
    </location>
</feature>
<protein>
    <submittedName>
        <fullName evidence="7">HMG box domain-containing protein</fullName>
    </submittedName>
</protein>
<dbReference type="WBParaSite" id="scaffold1058_cov270.g2333">
    <property type="protein sequence ID" value="scaffold1058_cov270.g2333"/>
    <property type="gene ID" value="scaffold1058_cov270.g2333"/>
</dbReference>
<evidence type="ECO:0000313" key="6">
    <source>
        <dbReference type="Proteomes" id="UP000887561"/>
    </source>
</evidence>
<feature type="compositionally biased region" description="Low complexity" evidence="3">
    <location>
        <begin position="187"/>
        <end position="206"/>
    </location>
</feature>